<feature type="region of interest" description="Disordered" evidence="1">
    <location>
        <begin position="1"/>
        <end position="21"/>
    </location>
</feature>
<dbReference type="AlphaFoldDB" id="A0AAQ3SVW8"/>
<organism evidence="2 3">
    <name type="scientific">Paspalum notatum var. saurae</name>
    <dbReference type="NCBI Taxonomy" id="547442"/>
    <lineage>
        <taxon>Eukaryota</taxon>
        <taxon>Viridiplantae</taxon>
        <taxon>Streptophyta</taxon>
        <taxon>Embryophyta</taxon>
        <taxon>Tracheophyta</taxon>
        <taxon>Spermatophyta</taxon>
        <taxon>Magnoliopsida</taxon>
        <taxon>Liliopsida</taxon>
        <taxon>Poales</taxon>
        <taxon>Poaceae</taxon>
        <taxon>PACMAD clade</taxon>
        <taxon>Panicoideae</taxon>
        <taxon>Andropogonodae</taxon>
        <taxon>Paspaleae</taxon>
        <taxon>Paspalinae</taxon>
        <taxon>Paspalum</taxon>
    </lineage>
</organism>
<reference evidence="2 3" key="1">
    <citation type="submission" date="2024-02" db="EMBL/GenBank/DDBJ databases">
        <title>High-quality chromosome-scale genome assembly of Pensacola bahiagrass (Paspalum notatum Flugge var. saurae).</title>
        <authorList>
            <person name="Vega J.M."/>
            <person name="Podio M."/>
            <person name="Orjuela J."/>
            <person name="Siena L.A."/>
            <person name="Pessino S.C."/>
            <person name="Combes M.C."/>
            <person name="Mariac C."/>
            <person name="Albertini E."/>
            <person name="Pupilli F."/>
            <person name="Ortiz J.P.A."/>
            <person name="Leblanc O."/>
        </authorList>
    </citation>
    <scope>NUCLEOTIDE SEQUENCE [LARGE SCALE GENOMIC DNA]</scope>
    <source>
        <strain evidence="2">R1</strain>
        <tissue evidence="2">Leaf</tissue>
    </source>
</reference>
<evidence type="ECO:0000256" key="1">
    <source>
        <dbReference type="SAM" id="MobiDB-lite"/>
    </source>
</evidence>
<evidence type="ECO:0000313" key="3">
    <source>
        <dbReference type="Proteomes" id="UP001341281"/>
    </source>
</evidence>
<dbReference type="EMBL" id="CP144747">
    <property type="protein sequence ID" value="WVZ61657.1"/>
    <property type="molecule type" value="Genomic_DNA"/>
</dbReference>
<feature type="compositionally biased region" description="Pro residues" evidence="1">
    <location>
        <begin position="154"/>
        <end position="169"/>
    </location>
</feature>
<evidence type="ECO:0000313" key="2">
    <source>
        <dbReference type="EMBL" id="WVZ61657.1"/>
    </source>
</evidence>
<dbReference type="Proteomes" id="UP001341281">
    <property type="component" value="Chromosome 03"/>
</dbReference>
<accession>A0AAQ3SVW8</accession>
<name>A0AAQ3SVW8_PASNO</name>
<gene>
    <name evidence="2" type="ORF">U9M48_011495</name>
</gene>
<keyword evidence="3" id="KW-1185">Reference proteome</keyword>
<sequence length="169" mass="17916">MEGVRMASTQRSPAGAAPSPPPLSLSLALSLDSMLRIQELKKMPPRLFLVRLLIDGHALVTEERPVWCTATMCSIGIQSFVVSSAWCQYAQPPAPWASAAPPHPPLPAEGWASALPKAGQSAACTTLVKPMSDPVPRRRAQLVDIADADAPEAPRYPSPPPPPAPKAAF</sequence>
<proteinExistence type="predicted"/>
<feature type="region of interest" description="Disordered" evidence="1">
    <location>
        <begin position="127"/>
        <end position="169"/>
    </location>
</feature>
<protein>
    <submittedName>
        <fullName evidence="2">Uncharacterized protein</fullName>
    </submittedName>
</protein>